<keyword evidence="2 5" id="KW-0547">Nucleotide-binding</keyword>
<dbReference type="InterPro" id="IPR045864">
    <property type="entry name" value="aa-tRNA-synth_II/BPL/LPL"/>
</dbReference>
<dbReference type="eggNOG" id="COG0340">
    <property type="taxonomic scope" value="Bacteria"/>
</dbReference>
<dbReference type="SUPFAM" id="SSF55681">
    <property type="entry name" value="Class II aaRS and biotin synthetases"/>
    <property type="match status" value="1"/>
</dbReference>
<dbReference type="Gene3D" id="2.30.30.100">
    <property type="match status" value="1"/>
</dbReference>
<proteinExistence type="inferred from homology"/>
<dbReference type="InterPro" id="IPR003142">
    <property type="entry name" value="BPL_C"/>
</dbReference>
<accession>A0A0R1EZE1</accession>
<dbReference type="GeneID" id="65917506"/>
<dbReference type="InterPro" id="IPR030855">
    <property type="entry name" value="Bifunct_BirA"/>
</dbReference>
<dbReference type="Pfam" id="PF02237">
    <property type="entry name" value="BPL_C"/>
    <property type="match status" value="1"/>
</dbReference>
<comment type="caution">
    <text evidence="5">Lacks conserved residue(s) required for the propagation of feature annotation.</text>
</comment>
<comment type="similarity">
    <text evidence="5">Belongs to the biotin--protein ligase family.</text>
</comment>
<dbReference type="InterPro" id="IPR004408">
    <property type="entry name" value="Biotin_CoA_COase_ligase"/>
</dbReference>
<dbReference type="PANTHER" id="PTHR12835">
    <property type="entry name" value="BIOTIN PROTEIN LIGASE"/>
    <property type="match status" value="1"/>
</dbReference>
<comment type="catalytic activity">
    <reaction evidence="5">
        <text>biotin + L-lysyl-[protein] + ATP = N(6)-biotinyl-L-lysyl-[protein] + AMP + diphosphate + H(+)</text>
        <dbReference type="Rhea" id="RHEA:11756"/>
        <dbReference type="Rhea" id="RHEA-COMP:9752"/>
        <dbReference type="Rhea" id="RHEA-COMP:10505"/>
        <dbReference type="ChEBI" id="CHEBI:15378"/>
        <dbReference type="ChEBI" id="CHEBI:29969"/>
        <dbReference type="ChEBI" id="CHEBI:30616"/>
        <dbReference type="ChEBI" id="CHEBI:33019"/>
        <dbReference type="ChEBI" id="CHEBI:57586"/>
        <dbReference type="ChEBI" id="CHEBI:83144"/>
        <dbReference type="ChEBI" id="CHEBI:456215"/>
        <dbReference type="EC" id="6.3.4.15"/>
    </reaction>
</comment>
<dbReference type="GO" id="GO:0016740">
    <property type="term" value="F:transferase activity"/>
    <property type="evidence" value="ECO:0007669"/>
    <property type="project" value="UniProtKB-ARBA"/>
</dbReference>
<reference evidence="7 8" key="1">
    <citation type="journal article" date="2015" name="Genome Announc.">
        <title>Expanding the biotechnology potential of lactobacilli through comparative genomics of 213 strains and associated genera.</title>
        <authorList>
            <person name="Sun Z."/>
            <person name="Harris H.M."/>
            <person name="McCann A."/>
            <person name="Guo C."/>
            <person name="Argimon S."/>
            <person name="Zhang W."/>
            <person name="Yang X."/>
            <person name="Jeffery I.B."/>
            <person name="Cooney J.C."/>
            <person name="Kagawa T.F."/>
            <person name="Liu W."/>
            <person name="Song Y."/>
            <person name="Salvetti E."/>
            <person name="Wrobel A."/>
            <person name="Rasinkangas P."/>
            <person name="Parkhill J."/>
            <person name="Rea M.C."/>
            <person name="O'Sullivan O."/>
            <person name="Ritari J."/>
            <person name="Douillard F.P."/>
            <person name="Paul Ross R."/>
            <person name="Yang R."/>
            <person name="Briner A.E."/>
            <person name="Felis G.E."/>
            <person name="de Vos W.M."/>
            <person name="Barrangou R."/>
            <person name="Klaenhammer T.R."/>
            <person name="Caufield P.W."/>
            <person name="Cui Y."/>
            <person name="Zhang H."/>
            <person name="O'Toole P.W."/>
        </authorList>
    </citation>
    <scope>NUCLEOTIDE SEQUENCE [LARGE SCALE GENOMIC DNA]</scope>
    <source>
        <strain evidence="7 8">DSM 20001</strain>
    </source>
</reference>
<dbReference type="NCBIfam" id="TIGR00121">
    <property type="entry name" value="birA_ligase"/>
    <property type="match status" value="1"/>
</dbReference>
<dbReference type="GO" id="GO:0005737">
    <property type="term" value="C:cytoplasm"/>
    <property type="evidence" value="ECO:0007669"/>
    <property type="project" value="TreeGrafter"/>
</dbReference>
<dbReference type="Pfam" id="PF08279">
    <property type="entry name" value="HTH_11"/>
    <property type="match status" value="1"/>
</dbReference>
<dbReference type="eggNOG" id="COG1654">
    <property type="taxonomic scope" value="Bacteria"/>
</dbReference>
<dbReference type="PROSITE" id="PS51733">
    <property type="entry name" value="BPL_LPL_CATALYTIC"/>
    <property type="match status" value="1"/>
</dbReference>
<keyword evidence="3 5" id="KW-0067">ATP-binding</keyword>
<keyword evidence="5" id="KW-0805">Transcription regulation</keyword>
<feature type="binding site" evidence="5">
    <location>
        <begin position="91"/>
        <end position="93"/>
    </location>
    <ligand>
        <name>biotin</name>
        <dbReference type="ChEBI" id="CHEBI:57586"/>
    </ligand>
</feature>
<evidence type="ECO:0000313" key="7">
    <source>
        <dbReference type="EMBL" id="KRK14848.1"/>
    </source>
</evidence>
<evidence type="ECO:0000256" key="1">
    <source>
        <dbReference type="ARBA" id="ARBA00022598"/>
    </source>
</evidence>
<keyword evidence="5" id="KW-0804">Transcription</keyword>
<dbReference type="SUPFAM" id="SSF50037">
    <property type="entry name" value="C-terminal domain of transcriptional repressors"/>
    <property type="match status" value="1"/>
</dbReference>
<dbReference type="GO" id="GO:0004077">
    <property type="term" value="F:biotin--[biotin carboxyl-carrier protein] ligase activity"/>
    <property type="evidence" value="ECO:0007669"/>
    <property type="project" value="UniProtKB-UniRule"/>
</dbReference>
<dbReference type="Gene3D" id="1.10.10.10">
    <property type="entry name" value="Winged helix-like DNA-binding domain superfamily/Winged helix DNA-binding domain"/>
    <property type="match status" value="1"/>
</dbReference>
<feature type="binding site" evidence="5">
    <location>
        <position position="115"/>
    </location>
    <ligand>
        <name>biotin</name>
        <dbReference type="ChEBI" id="CHEBI:57586"/>
    </ligand>
</feature>
<dbReference type="Gene3D" id="3.30.930.10">
    <property type="entry name" value="Bira Bifunctional Protein, Domain 2"/>
    <property type="match status" value="1"/>
</dbReference>
<protein>
    <recommendedName>
        <fullName evidence="5">Bifunctional ligase/repressor BirA</fullName>
    </recommendedName>
    <alternativeName>
        <fullName evidence="5">Biotin--[acetyl-CoA-carboxylase] ligase</fullName>
        <ecNumber evidence="5">6.3.4.15</ecNumber>
    </alternativeName>
    <alternativeName>
        <fullName evidence="5">Biotin--protein ligase</fullName>
    </alternativeName>
    <alternativeName>
        <fullName evidence="5">Biotin-[acetyl-CoA carboxylase] synthetase</fullName>
    </alternativeName>
</protein>
<dbReference type="EC" id="6.3.4.15" evidence="5"/>
<dbReference type="GO" id="GO:0003677">
    <property type="term" value="F:DNA binding"/>
    <property type="evidence" value="ECO:0007669"/>
    <property type="project" value="UniProtKB-UniRule"/>
</dbReference>
<dbReference type="Proteomes" id="UP000051181">
    <property type="component" value="Unassembled WGS sequence"/>
</dbReference>
<dbReference type="InterPro" id="IPR036388">
    <property type="entry name" value="WH-like_DNA-bd_sf"/>
</dbReference>
<name>A0A0R1EZE1_9LACO</name>
<keyword evidence="1 5" id="KW-0436">Ligase</keyword>
<evidence type="ECO:0000256" key="4">
    <source>
        <dbReference type="ARBA" id="ARBA00023267"/>
    </source>
</evidence>
<feature type="domain" description="BPL/LPL catalytic" evidence="6">
    <location>
        <begin position="78"/>
        <end position="259"/>
    </location>
</feature>
<feature type="binding site" evidence="5">
    <location>
        <position position="186"/>
    </location>
    <ligand>
        <name>biotin</name>
        <dbReference type="ChEBI" id="CHEBI:57586"/>
    </ligand>
</feature>
<dbReference type="HAMAP" id="MF_00978">
    <property type="entry name" value="Bifunct_BirA"/>
    <property type="match status" value="1"/>
</dbReference>
<dbReference type="CDD" id="cd16442">
    <property type="entry name" value="BPL"/>
    <property type="match status" value="1"/>
</dbReference>
<comment type="caution">
    <text evidence="7">The sequence shown here is derived from an EMBL/GenBank/DDBJ whole genome shotgun (WGS) entry which is preliminary data.</text>
</comment>
<dbReference type="Pfam" id="PF03099">
    <property type="entry name" value="BPL_LplA_LipB"/>
    <property type="match status" value="1"/>
</dbReference>
<dbReference type="PATRIC" id="fig|913848.6.peg.2110"/>
<dbReference type="GO" id="GO:0005524">
    <property type="term" value="F:ATP binding"/>
    <property type="evidence" value="ECO:0007669"/>
    <property type="project" value="UniProtKB-UniRule"/>
</dbReference>
<dbReference type="InterPro" id="IPR008988">
    <property type="entry name" value="Transcriptional_repressor_C"/>
</dbReference>
<dbReference type="InterPro" id="IPR013196">
    <property type="entry name" value="HTH_11"/>
</dbReference>
<evidence type="ECO:0000256" key="5">
    <source>
        <dbReference type="HAMAP-Rule" id="MF_00978"/>
    </source>
</evidence>
<evidence type="ECO:0000256" key="3">
    <source>
        <dbReference type="ARBA" id="ARBA00022840"/>
    </source>
</evidence>
<evidence type="ECO:0000313" key="8">
    <source>
        <dbReference type="Proteomes" id="UP000051181"/>
    </source>
</evidence>
<organism evidence="7 8">
    <name type="scientific">Loigolactobacillus coryniformis subsp. coryniformis KCTC 3167 = DSM 20001</name>
    <dbReference type="NCBI Taxonomy" id="913848"/>
    <lineage>
        <taxon>Bacteria</taxon>
        <taxon>Bacillati</taxon>
        <taxon>Bacillota</taxon>
        <taxon>Bacilli</taxon>
        <taxon>Lactobacillales</taxon>
        <taxon>Lactobacillaceae</taxon>
        <taxon>Loigolactobacillus</taxon>
    </lineage>
</organism>
<dbReference type="GO" id="GO:0009249">
    <property type="term" value="P:protein lipoylation"/>
    <property type="evidence" value="ECO:0007669"/>
    <property type="project" value="UniProtKB-ARBA"/>
</dbReference>
<keyword evidence="5" id="KW-0678">Repressor</keyword>
<evidence type="ECO:0000256" key="2">
    <source>
        <dbReference type="ARBA" id="ARBA00022741"/>
    </source>
</evidence>
<dbReference type="EMBL" id="AZCN01000064">
    <property type="protein sequence ID" value="KRK14848.1"/>
    <property type="molecule type" value="Genomic_DNA"/>
</dbReference>
<dbReference type="PANTHER" id="PTHR12835:SF5">
    <property type="entry name" value="BIOTIN--PROTEIN LIGASE"/>
    <property type="match status" value="1"/>
</dbReference>
<dbReference type="GO" id="GO:0006355">
    <property type="term" value="P:regulation of DNA-templated transcription"/>
    <property type="evidence" value="ECO:0007669"/>
    <property type="project" value="UniProtKB-UniRule"/>
</dbReference>
<dbReference type="InterPro" id="IPR004143">
    <property type="entry name" value="BPL_LPL_catalytic"/>
</dbReference>
<keyword evidence="4 5" id="KW-0092">Biotin</keyword>
<gene>
    <name evidence="5" type="primary">birA</name>
    <name evidence="7" type="ORF">FD22_GL002065</name>
</gene>
<dbReference type="RefSeq" id="WP_003678903.1">
    <property type="nucleotide sequence ID" value="NZ_AZCN01000064.1"/>
</dbReference>
<dbReference type="AlphaFoldDB" id="A0A0R1EZE1"/>
<dbReference type="InterPro" id="IPR036390">
    <property type="entry name" value="WH_DNA-bd_sf"/>
</dbReference>
<evidence type="ECO:0000259" key="6">
    <source>
        <dbReference type="PROSITE" id="PS51733"/>
    </source>
</evidence>
<comment type="function">
    <text evidence="5">Acts both as a biotin--[acetyl-CoA-carboxylase] ligase and a repressor.</text>
</comment>
<feature type="DNA-binding region" description="H-T-H motif" evidence="5">
    <location>
        <begin position="21"/>
        <end position="40"/>
    </location>
</feature>
<dbReference type="SUPFAM" id="SSF46785">
    <property type="entry name" value="Winged helix' DNA-binding domain"/>
    <property type="match status" value="1"/>
</dbReference>
<keyword evidence="5" id="KW-0238">DNA-binding</keyword>
<sequence length="321" mass="35134">MSTQEKLLTLLLEHPTEYLSGERLGQELGVSRTAIWKAIQALKAAGYQLETKAHQGYRYQSADILSAPVIRQDLAPELAQIPLNIFPQLPSTNQTAKKAAADNVATPQIFIADQQTAGYGRYGRNFVSPEQKGIYMSLLLKPAHPLTDVGLLTTAVATAVFRAIKATTGIVVDIKWVNDLYYQDKKICGILSEAITDFESQQISHLVIGIGLNFATTPLIPAELQNKVGALFQGQPSITRNQLISAIITQFFDLYQTYPDGAFLNEYRAHSLLIGRKVTLQQGQQTITGTVKTINDTGELVLTTTAGKQVFGSGEVTKVHF</sequence>